<dbReference type="GO" id="GO:0005525">
    <property type="term" value="F:GTP binding"/>
    <property type="evidence" value="ECO:0007669"/>
    <property type="project" value="InterPro"/>
</dbReference>
<dbReference type="InterPro" id="IPR027417">
    <property type="entry name" value="P-loop_NTPase"/>
</dbReference>
<dbReference type="GO" id="GO:0003924">
    <property type="term" value="F:GTPase activity"/>
    <property type="evidence" value="ECO:0007669"/>
    <property type="project" value="InterPro"/>
</dbReference>
<reference evidence="1 2" key="1">
    <citation type="journal article" date="2019" name="Genome Biol. Evol.">
        <title>Insights into the evolution of the New World diploid cottons (Gossypium, subgenus Houzingenia) based on genome sequencing.</title>
        <authorList>
            <person name="Grover C.E."/>
            <person name="Arick M.A. 2nd"/>
            <person name="Thrash A."/>
            <person name="Conover J.L."/>
            <person name="Sanders W.S."/>
            <person name="Peterson D.G."/>
            <person name="Frelichowski J.E."/>
            <person name="Scheffler J.A."/>
            <person name="Scheffler B.E."/>
            <person name="Wendel J.F."/>
        </authorList>
    </citation>
    <scope>NUCLEOTIDE SEQUENCE [LARGE SCALE GENOMIC DNA]</scope>
    <source>
        <strain evidence="1">185</strain>
        <tissue evidence="1">Leaf</tissue>
    </source>
</reference>
<accession>A0A7J8WQ51</accession>
<protein>
    <submittedName>
        <fullName evidence="1">Uncharacterized protein</fullName>
    </submittedName>
</protein>
<dbReference type="EMBL" id="JABFAA010000002">
    <property type="protein sequence ID" value="MBA0677000.1"/>
    <property type="molecule type" value="Genomic_DNA"/>
</dbReference>
<dbReference type="PANTHER" id="PTHR32120:SF11">
    <property type="entry name" value="SMALL RIBOSOMAL SUBUNIT BIOGENESIS GTPASE RSGA 1, MITOCHONDRIAL-RELATED"/>
    <property type="match status" value="1"/>
</dbReference>
<gene>
    <name evidence="1" type="ORF">Goari_018429</name>
</gene>
<evidence type="ECO:0000313" key="1">
    <source>
        <dbReference type="EMBL" id="MBA0677000.1"/>
    </source>
</evidence>
<feature type="non-terminal residue" evidence="1">
    <location>
        <position position="1"/>
    </location>
</feature>
<evidence type="ECO:0000313" key="2">
    <source>
        <dbReference type="Proteomes" id="UP000593577"/>
    </source>
</evidence>
<sequence length="169" mass="18616">MGQMNPISSIGLHGTFYTHLSRALIRGPTIVVSQANFKRIIIPPCSSPIDGKDSDVELLCVVGDILKKIKKEGFGRGQVSSEILDPLVANVDHVLLLFTMEQPTMEPFMLTRFLVEAESTDLPLTNQTIIVVDTSGVAKSSLINVLRSNHPSSDALEKDNWFENRRVGK</sequence>
<dbReference type="SUPFAM" id="SSF52540">
    <property type="entry name" value="P-loop containing nucleoside triphosphate hydrolases"/>
    <property type="match status" value="1"/>
</dbReference>
<comment type="caution">
    <text evidence="1">The sequence shown here is derived from an EMBL/GenBank/DDBJ whole genome shotgun (WGS) entry which is preliminary data.</text>
</comment>
<keyword evidence="2" id="KW-1185">Reference proteome</keyword>
<dbReference type="PANTHER" id="PTHR32120">
    <property type="entry name" value="SMALL RIBOSOMAL SUBUNIT BIOGENESIS GTPASE RSGA"/>
    <property type="match status" value="1"/>
</dbReference>
<organism evidence="1 2">
    <name type="scientific">Gossypium aridum</name>
    <name type="common">American cotton</name>
    <name type="synonym">Erioxylum aridum</name>
    <dbReference type="NCBI Taxonomy" id="34290"/>
    <lineage>
        <taxon>Eukaryota</taxon>
        <taxon>Viridiplantae</taxon>
        <taxon>Streptophyta</taxon>
        <taxon>Embryophyta</taxon>
        <taxon>Tracheophyta</taxon>
        <taxon>Spermatophyta</taxon>
        <taxon>Magnoliopsida</taxon>
        <taxon>eudicotyledons</taxon>
        <taxon>Gunneridae</taxon>
        <taxon>Pentapetalae</taxon>
        <taxon>rosids</taxon>
        <taxon>malvids</taxon>
        <taxon>Malvales</taxon>
        <taxon>Malvaceae</taxon>
        <taxon>Malvoideae</taxon>
        <taxon>Gossypium</taxon>
    </lineage>
</organism>
<dbReference type="AlphaFoldDB" id="A0A7J8WQ51"/>
<name>A0A7J8WQ51_GOSAI</name>
<dbReference type="InterPro" id="IPR004881">
    <property type="entry name" value="Ribosome_biogen_GTPase_RsgA"/>
</dbReference>
<dbReference type="Proteomes" id="UP000593577">
    <property type="component" value="Unassembled WGS sequence"/>
</dbReference>
<proteinExistence type="predicted"/>